<dbReference type="PROSITE" id="PS52044">
    <property type="entry name" value="VLRF1"/>
    <property type="match status" value="1"/>
</dbReference>
<dbReference type="GO" id="GO:0008270">
    <property type="term" value="F:zinc ion binding"/>
    <property type="evidence" value="ECO:0007669"/>
    <property type="project" value="UniProtKB-KW"/>
</dbReference>
<dbReference type="Pfam" id="PF13358">
    <property type="entry name" value="DDE_3"/>
    <property type="match status" value="1"/>
</dbReference>
<sequence length="1057" mass="120948">MVKFGNVLRRMPFLSVTFPGDHGMKWRTFPGVAGRPKLPQERSDNSSRSSLKPLLSKKNIKARLSFPRKHLDDPQDFWENTLWTEETKIELFGRSVSHYVWRKSNTAFQKKNIIPTVKYGGGSVMVWGCSAASGPGRLAVMNGTMNSAVYQKIMKENVRPSVCDLKLKRTWVLQQDNDPKHTSKSTSEWLKKNKMKTLEWPSQSPDLNPIEMLWHDLKKVVHARKHSNVAELQQFCKDEWAKIPPQRCNRLIASYGKRLIAVVAAKGGPTSLGLGGKHFFTQGHKVNIFRARILKKSSDFEMDSPQDNPHNSSQHGKAVQDLLKQLKDATSKLQRVKAESEEVHMEVKQWRDEMDRRMLLLLHVDDRVCDALMELEAVKQEKRMLTQLMETLNTRVREMKLSSVSFHECASFMMARPNRCSLFDIVVDPKLTDGLREILELQNHPETLHFTLREEFPKDKRGTDVRRDEAVSLTDVPDRKFCSACQCSFESREEQMEHYKLDWHRFNLRQRLAGRSPITAEEFEKKTGMGDVSSISGSDSENEESSSEEEEDGVVGANGVISSGSRLSTRVLLQNSQGQFFCLYRCAVQKKTRDSEANLVDSLLNISDKTVWVILMTGGGHFAGAVYKGKEVVQHKTFHRYTVRAKRGSGQSVRDAQNRAHAPKSAGASLRRYNEAALIKANKITDIPSILSSSKRLWQKKASNPTNHNAAVAHHVDQQQDDQEEEEEEEEEEDVSVELQMEDVSLTTLDLREHEVKPGKKKRRKRKERKPETKEKEGKPRERENLEDETGNEKVEDKKTKGKKNLKNSKHDDEDVVCVSWEFSIRDALYTACKTGDTEALHTLLKQDTHTLIRLLNTPIDSAGYTLLHVASAAAQKHAVKLLLEMGSDPTCRDRKGQTPYVVAPDKECRNMYRKFMAEHPEKYDYAKAQVPGPLTAEIESKKVEKKKAQKAAKKQREKEQREEKRREEEEQEEKRRFLALSDREKRALAAERRLAEQVATTGGTLTNIRRCWQCGESLLGKVPFEYLNFCFCSTQCVQTHRKKQQCCKNPNSGESY</sequence>
<feature type="region of interest" description="Disordered" evidence="16">
    <location>
        <begin position="645"/>
        <end position="668"/>
    </location>
</feature>
<evidence type="ECO:0000256" key="9">
    <source>
        <dbReference type="ARBA" id="ARBA00022801"/>
    </source>
</evidence>
<dbReference type="GO" id="GO:0004519">
    <property type="term" value="F:endonuclease activity"/>
    <property type="evidence" value="ECO:0007669"/>
    <property type="project" value="UniProtKB-KW"/>
</dbReference>
<name>A0AAE0V7Q3_9TELE</name>
<keyword evidence="6" id="KW-0677">Repeat</keyword>
<feature type="domain" description="VLRF1" evidence="17">
    <location>
        <begin position="608"/>
        <end position="759"/>
    </location>
</feature>
<keyword evidence="8" id="KW-0863">Zinc-finger</keyword>
<keyword evidence="9 14" id="KW-0378">Hydrolase</keyword>
<dbReference type="InterPro" id="IPR036397">
    <property type="entry name" value="RNaseH_sf"/>
</dbReference>
<feature type="compositionally biased region" description="Polar residues" evidence="16">
    <location>
        <begin position="698"/>
        <end position="709"/>
    </location>
</feature>
<dbReference type="SUPFAM" id="SSF48403">
    <property type="entry name" value="Ankyrin repeat"/>
    <property type="match status" value="1"/>
</dbReference>
<gene>
    <name evidence="18" type="ORF">QTP70_022069</name>
</gene>
<feature type="region of interest" description="Disordered" evidence="16">
    <location>
        <begin position="698"/>
        <end position="811"/>
    </location>
</feature>
<comment type="similarity">
    <text evidence="2 14">Belongs to the ANKZF1/VMS1 family.</text>
</comment>
<dbReference type="GO" id="GO:0016787">
    <property type="term" value="F:hydrolase activity"/>
    <property type="evidence" value="ECO:0007669"/>
    <property type="project" value="UniProtKB-KW"/>
</dbReference>
<keyword evidence="5" id="KW-0479">Metal-binding</keyword>
<evidence type="ECO:0000256" key="6">
    <source>
        <dbReference type="ARBA" id="ARBA00022737"/>
    </source>
</evidence>
<feature type="active site" evidence="14">
    <location>
        <position position="651"/>
    </location>
</feature>
<accession>A0AAE0V7Q3</accession>
<organism evidence="18 19">
    <name type="scientific">Hemibagrus guttatus</name>
    <dbReference type="NCBI Taxonomy" id="175788"/>
    <lineage>
        <taxon>Eukaryota</taxon>
        <taxon>Metazoa</taxon>
        <taxon>Chordata</taxon>
        <taxon>Craniata</taxon>
        <taxon>Vertebrata</taxon>
        <taxon>Euteleostomi</taxon>
        <taxon>Actinopterygii</taxon>
        <taxon>Neopterygii</taxon>
        <taxon>Teleostei</taxon>
        <taxon>Ostariophysi</taxon>
        <taxon>Siluriformes</taxon>
        <taxon>Bagridae</taxon>
        <taxon>Hemibagrus</taxon>
    </lineage>
</organism>
<evidence type="ECO:0000256" key="14">
    <source>
        <dbReference type="PROSITE-ProRule" id="PRU01389"/>
    </source>
</evidence>
<keyword evidence="11 13" id="KW-0040">ANK repeat</keyword>
<proteinExistence type="inferred from homology"/>
<feature type="compositionally biased region" description="Basic and acidic residues" evidence="16">
    <location>
        <begin position="955"/>
        <end position="976"/>
    </location>
</feature>
<dbReference type="PANTHER" id="PTHR16036">
    <property type="entry name" value="ANKYRIN REPEAT AND ZINC FINGER DOMAIN-CONTAINING PROTEIN 1"/>
    <property type="match status" value="1"/>
</dbReference>
<feature type="compositionally biased region" description="Basic residues" evidence="16">
    <location>
        <begin position="759"/>
        <end position="768"/>
    </location>
</feature>
<feature type="compositionally biased region" description="Acidic residues" evidence="16">
    <location>
        <begin position="540"/>
        <end position="553"/>
    </location>
</feature>
<evidence type="ECO:0000259" key="17">
    <source>
        <dbReference type="PROSITE" id="PS52044"/>
    </source>
</evidence>
<feature type="region of interest" description="Disordered" evidence="16">
    <location>
        <begin position="942"/>
        <end position="976"/>
    </location>
</feature>
<keyword evidence="7 14" id="KW-0255">Endonuclease</keyword>
<evidence type="ECO:0000313" key="18">
    <source>
        <dbReference type="EMBL" id="KAK3543464.1"/>
    </source>
</evidence>
<protein>
    <recommendedName>
        <fullName evidence="17">VLRF1 domain-containing protein</fullName>
    </recommendedName>
</protein>
<dbReference type="Gene3D" id="3.30.420.10">
    <property type="entry name" value="Ribonuclease H-like superfamily/Ribonuclease H"/>
    <property type="match status" value="1"/>
</dbReference>
<evidence type="ECO:0000256" key="13">
    <source>
        <dbReference type="PROSITE-ProRule" id="PRU00023"/>
    </source>
</evidence>
<feature type="compositionally biased region" description="Basic residues" evidence="16">
    <location>
        <begin position="944"/>
        <end position="954"/>
    </location>
</feature>
<dbReference type="GO" id="GO:0005737">
    <property type="term" value="C:cytoplasm"/>
    <property type="evidence" value="ECO:0007669"/>
    <property type="project" value="UniProtKB-SubCell"/>
</dbReference>
<evidence type="ECO:0000256" key="3">
    <source>
        <dbReference type="ARBA" id="ARBA00022490"/>
    </source>
</evidence>
<dbReference type="InterPro" id="IPR036770">
    <property type="entry name" value="Ankyrin_rpt-contain_sf"/>
</dbReference>
<evidence type="ECO:0000256" key="16">
    <source>
        <dbReference type="SAM" id="MobiDB-lite"/>
    </source>
</evidence>
<dbReference type="GO" id="GO:0036503">
    <property type="term" value="P:ERAD pathway"/>
    <property type="evidence" value="ECO:0007669"/>
    <property type="project" value="TreeGrafter"/>
</dbReference>
<evidence type="ECO:0000256" key="15">
    <source>
        <dbReference type="SAM" id="Coils"/>
    </source>
</evidence>
<evidence type="ECO:0000256" key="1">
    <source>
        <dbReference type="ARBA" id="ARBA00004496"/>
    </source>
</evidence>
<keyword evidence="10" id="KW-0862">Zinc</keyword>
<dbReference type="SMART" id="SM00248">
    <property type="entry name" value="ANK"/>
    <property type="match status" value="2"/>
</dbReference>
<dbReference type="AlphaFoldDB" id="A0AAE0V7Q3"/>
<evidence type="ECO:0000256" key="7">
    <source>
        <dbReference type="ARBA" id="ARBA00022759"/>
    </source>
</evidence>
<dbReference type="InterPro" id="IPR041175">
    <property type="entry name" value="VLRF1/Vms1"/>
</dbReference>
<feature type="region of interest" description="Disordered" evidence="16">
    <location>
        <begin position="29"/>
        <end position="52"/>
    </location>
</feature>
<evidence type="ECO:0000256" key="11">
    <source>
        <dbReference type="ARBA" id="ARBA00023043"/>
    </source>
</evidence>
<feature type="compositionally biased region" description="Acidic residues" evidence="16">
    <location>
        <begin position="719"/>
        <end position="736"/>
    </location>
</feature>
<comment type="caution">
    <text evidence="18">The sequence shown here is derived from an EMBL/GenBank/DDBJ whole genome shotgun (WGS) entry which is preliminary data.</text>
</comment>
<feature type="repeat" description="ANK" evidence="13">
    <location>
        <begin position="863"/>
        <end position="895"/>
    </location>
</feature>
<evidence type="ECO:0000313" key="19">
    <source>
        <dbReference type="Proteomes" id="UP001274896"/>
    </source>
</evidence>
<dbReference type="PROSITE" id="PS50088">
    <property type="entry name" value="ANK_REPEAT"/>
    <property type="match status" value="1"/>
</dbReference>
<dbReference type="Pfam" id="PF12796">
    <property type="entry name" value="Ank_2"/>
    <property type="match status" value="1"/>
</dbReference>
<evidence type="ECO:0000256" key="12">
    <source>
        <dbReference type="ARBA" id="ARBA00023054"/>
    </source>
</evidence>
<keyword evidence="3 14" id="KW-0963">Cytoplasm</keyword>
<dbReference type="Proteomes" id="UP001274896">
    <property type="component" value="Unassembled WGS sequence"/>
</dbReference>
<dbReference type="PROSITE" id="PS50297">
    <property type="entry name" value="ANK_REP_REGION"/>
    <property type="match status" value="1"/>
</dbReference>
<dbReference type="EMBL" id="JAUCMX010000006">
    <property type="protein sequence ID" value="KAK3543464.1"/>
    <property type="molecule type" value="Genomic_DNA"/>
</dbReference>
<evidence type="ECO:0000256" key="4">
    <source>
        <dbReference type="ARBA" id="ARBA00022722"/>
    </source>
</evidence>
<dbReference type="InterPro" id="IPR002110">
    <property type="entry name" value="Ankyrin_rpt"/>
</dbReference>
<dbReference type="GO" id="GO:0003676">
    <property type="term" value="F:nucleic acid binding"/>
    <property type="evidence" value="ECO:0007669"/>
    <property type="project" value="InterPro"/>
</dbReference>
<feature type="compositionally biased region" description="Low complexity" evidence="16">
    <location>
        <begin position="530"/>
        <end position="539"/>
    </location>
</feature>
<dbReference type="Pfam" id="PF18716">
    <property type="entry name" value="VATC"/>
    <property type="match status" value="1"/>
</dbReference>
<comment type="subcellular location">
    <subcellularLocation>
        <location evidence="1">Cytoplasm</location>
    </subcellularLocation>
</comment>
<keyword evidence="19" id="KW-1185">Reference proteome</keyword>
<dbReference type="InterPro" id="IPR041540">
    <property type="entry name" value="VATC"/>
</dbReference>
<dbReference type="Gene3D" id="1.25.40.20">
    <property type="entry name" value="Ankyrin repeat-containing domain"/>
    <property type="match status" value="1"/>
</dbReference>
<comment type="domain">
    <text evidence="14">The VLRF1 domain mediates binding to the 60S ribosomal subunit.</text>
</comment>
<dbReference type="PANTHER" id="PTHR16036:SF2">
    <property type="entry name" value="TRNA ENDONUCLEASE ANKZF1"/>
    <property type="match status" value="1"/>
</dbReference>
<keyword evidence="4 14" id="KW-0540">Nuclease</keyword>
<feature type="coiled-coil region" evidence="15">
    <location>
        <begin position="319"/>
        <end position="395"/>
    </location>
</feature>
<evidence type="ECO:0000256" key="10">
    <source>
        <dbReference type="ARBA" id="ARBA00022833"/>
    </source>
</evidence>
<dbReference type="Pfam" id="PF18826">
    <property type="entry name" value="bVLRF1"/>
    <property type="match status" value="1"/>
</dbReference>
<feature type="compositionally biased region" description="Basic and acidic residues" evidence="16">
    <location>
        <begin position="769"/>
        <end position="784"/>
    </location>
</feature>
<keyword evidence="12 15" id="KW-0175">Coiled coil</keyword>
<evidence type="ECO:0000256" key="8">
    <source>
        <dbReference type="ARBA" id="ARBA00022771"/>
    </source>
</evidence>
<evidence type="ECO:0000256" key="2">
    <source>
        <dbReference type="ARBA" id="ARBA00009262"/>
    </source>
</evidence>
<reference evidence="18" key="1">
    <citation type="submission" date="2023-06" db="EMBL/GenBank/DDBJ databases">
        <title>Male Hemibagrus guttatus genome.</title>
        <authorList>
            <person name="Bian C."/>
        </authorList>
    </citation>
    <scope>NUCLEOTIDE SEQUENCE</scope>
    <source>
        <strain evidence="18">Male_cb2023</strain>
        <tissue evidence="18">Muscle</tissue>
    </source>
</reference>
<feature type="region of interest" description="Disordered" evidence="16">
    <location>
        <begin position="519"/>
        <end position="559"/>
    </location>
</feature>
<evidence type="ECO:0000256" key="5">
    <source>
        <dbReference type="ARBA" id="ARBA00022723"/>
    </source>
</evidence>
<dbReference type="InterPro" id="IPR047139">
    <property type="entry name" value="ANKZ1/VMS1"/>
</dbReference>
<dbReference type="InterPro" id="IPR038717">
    <property type="entry name" value="Tc1-like_DDE_dom"/>
</dbReference>